<keyword evidence="2" id="KW-0808">Transferase</keyword>
<evidence type="ECO:0000313" key="9">
    <source>
        <dbReference type="EMBL" id="RYR62745.1"/>
    </source>
</evidence>
<evidence type="ECO:0000313" key="10">
    <source>
        <dbReference type="Proteomes" id="UP000289738"/>
    </source>
</evidence>
<evidence type="ECO:0000256" key="6">
    <source>
        <dbReference type="ARBA" id="ARBA00023136"/>
    </source>
</evidence>
<dbReference type="EMBL" id="SDMP01000004">
    <property type="protein sequence ID" value="RYR62745.1"/>
    <property type="molecule type" value="Genomic_DNA"/>
</dbReference>
<keyword evidence="5 8" id="KW-1133">Transmembrane helix</keyword>
<dbReference type="InterPro" id="IPR045874">
    <property type="entry name" value="LRK10/LRL21-25-like"/>
</dbReference>
<reference evidence="9 10" key="1">
    <citation type="submission" date="2019-01" db="EMBL/GenBank/DDBJ databases">
        <title>Sequencing of cultivated peanut Arachis hypogaea provides insights into genome evolution and oil improvement.</title>
        <authorList>
            <person name="Chen X."/>
        </authorList>
    </citation>
    <scope>NUCLEOTIDE SEQUENCE [LARGE SCALE GENOMIC DNA]</scope>
    <source>
        <strain evidence="10">cv. Fuhuasheng</strain>
        <tissue evidence="9">Leaves</tissue>
    </source>
</reference>
<dbReference type="SUPFAM" id="SSF56112">
    <property type="entry name" value="Protein kinase-like (PK-like)"/>
    <property type="match status" value="1"/>
</dbReference>
<protein>
    <recommendedName>
        <fullName evidence="11">Serine-threonine/tyrosine-protein kinase catalytic domain-containing protein</fullName>
    </recommendedName>
</protein>
<organism evidence="9 10">
    <name type="scientific">Arachis hypogaea</name>
    <name type="common">Peanut</name>
    <dbReference type="NCBI Taxonomy" id="3818"/>
    <lineage>
        <taxon>Eukaryota</taxon>
        <taxon>Viridiplantae</taxon>
        <taxon>Streptophyta</taxon>
        <taxon>Embryophyta</taxon>
        <taxon>Tracheophyta</taxon>
        <taxon>Spermatophyta</taxon>
        <taxon>Magnoliopsida</taxon>
        <taxon>eudicotyledons</taxon>
        <taxon>Gunneridae</taxon>
        <taxon>Pentapetalae</taxon>
        <taxon>rosids</taxon>
        <taxon>fabids</taxon>
        <taxon>Fabales</taxon>
        <taxon>Fabaceae</taxon>
        <taxon>Papilionoideae</taxon>
        <taxon>50 kb inversion clade</taxon>
        <taxon>dalbergioids sensu lato</taxon>
        <taxon>Dalbergieae</taxon>
        <taxon>Pterocarpus clade</taxon>
        <taxon>Arachis</taxon>
    </lineage>
</organism>
<dbReference type="STRING" id="3818.A0A445DHS7"/>
<comment type="caution">
    <text evidence="9">The sequence shown here is derived from an EMBL/GenBank/DDBJ whole genome shotgun (WGS) entry which is preliminary data.</text>
</comment>
<gene>
    <name evidence="9" type="ORF">Ahy_A04g020486</name>
</gene>
<evidence type="ECO:0000256" key="5">
    <source>
        <dbReference type="ARBA" id="ARBA00022989"/>
    </source>
</evidence>
<keyword evidence="2" id="KW-0723">Serine/threonine-protein kinase</keyword>
<dbReference type="GO" id="GO:0016020">
    <property type="term" value="C:membrane"/>
    <property type="evidence" value="ECO:0007669"/>
    <property type="project" value="UniProtKB-SubCell"/>
</dbReference>
<name>A0A445DHS7_ARAHY</name>
<accession>A0A445DHS7</accession>
<evidence type="ECO:0000256" key="2">
    <source>
        <dbReference type="ARBA" id="ARBA00022527"/>
    </source>
</evidence>
<keyword evidence="6 8" id="KW-0472">Membrane</keyword>
<dbReference type="AlphaFoldDB" id="A0A445DHS7"/>
<keyword evidence="10" id="KW-1185">Reference proteome</keyword>
<dbReference type="Gene3D" id="1.10.510.10">
    <property type="entry name" value="Transferase(Phosphotransferase) domain 1"/>
    <property type="match status" value="1"/>
</dbReference>
<keyword evidence="7" id="KW-0325">Glycoprotein</keyword>
<keyword evidence="3 8" id="KW-0812">Transmembrane</keyword>
<evidence type="ECO:0000256" key="3">
    <source>
        <dbReference type="ARBA" id="ARBA00022692"/>
    </source>
</evidence>
<evidence type="ECO:0000256" key="8">
    <source>
        <dbReference type="SAM" id="Phobius"/>
    </source>
</evidence>
<dbReference type="GO" id="GO:0004674">
    <property type="term" value="F:protein serine/threonine kinase activity"/>
    <property type="evidence" value="ECO:0007669"/>
    <property type="project" value="UniProtKB-KW"/>
</dbReference>
<keyword evidence="2" id="KW-0418">Kinase</keyword>
<evidence type="ECO:0000256" key="7">
    <source>
        <dbReference type="ARBA" id="ARBA00023180"/>
    </source>
</evidence>
<dbReference type="InterPro" id="IPR011009">
    <property type="entry name" value="Kinase-like_dom_sf"/>
</dbReference>
<evidence type="ECO:0000256" key="4">
    <source>
        <dbReference type="ARBA" id="ARBA00022729"/>
    </source>
</evidence>
<keyword evidence="4" id="KW-0732">Signal</keyword>
<feature type="transmembrane region" description="Helical" evidence="8">
    <location>
        <begin position="12"/>
        <end position="31"/>
    </location>
</feature>
<comment type="subcellular location">
    <subcellularLocation>
        <location evidence="1">Membrane</location>
        <topology evidence="1">Single-pass type I membrane protein</topology>
    </subcellularLocation>
</comment>
<proteinExistence type="predicted"/>
<sequence length="147" mass="16103">MSSSGGLDRPALVMIIVGGIVIFISLCLAICRGRIKIVGIKNSTLVSELLLEKHKEMVERMIKVALWCVQYRPESRPMMSAVVKMLEGSEEIPQPLNPFQYLMDNGFATLPQQYSSNNCNGTTATTSSYCDSSVIDVDSNIVTADPI</sequence>
<dbReference type="Proteomes" id="UP000289738">
    <property type="component" value="Chromosome A04"/>
</dbReference>
<dbReference type="PANTHER" id="PTHR27009">
    <property type="entry name" value="RUST RESISTANCE KINASE LR10-RELATED"/>
    <property type="match status" value="1"/>
</dbReference>
<evidence type="ECO:0000256" key="1">
    <source>
        <dbReference type="ARBA" id="ARBA00004479"/>
    </source>
</evidence>
<evidence type="ECO:0008006" key="11">
    <source>
        <dbReference type="Google" id="ProtNLM"/>
    </source>
</evidence>